<feature type="region of interest" description="Disordered" evidence="1">
    <location>
        <begin position="185"/>
        <end position="215"/>
    </location>
</feature>
<sequence>MRSRLLWACGLAALLALAAMPSALGQKVTRNFPYCRCVKKGPYALAKNVDEIDGYYCFEVEKVPCGKDQCCSMDLRKIEWDANVACRTTTTVTAMVNGEVPKQQPTWTAPQDTPAGKAVLKLSGLGLNITTAPGTLVCLKLTGQCSTLEKFCAVPKGQKPGICAISMFNTKDTCCPISQTGWPFPPPPPPPSPRPSPPPRPPPSPPPPRKPSPPPSPPASCPVCISLNTTDVSLTREVCDNLADYVNSVWVTKSNATLLQPFKCAQATPSQVKICAVAEGKPDTVDFAAIAESTYDIQLMLEDLGLSCAFPNMMGTSMVYLVEYGTCRAVFTYVQDCKQPGPNPFPFCQCNRRPRATPFMLDSTIRVKPGSSSRSSKYCWTAHTVTPYDPTSPCGKTDTLYKAEFYVQNNTRGAVTGVTAAGTNWSPVWDSNGKVFRLTNLGWSVDFVNTNKPEICVELTGITLGQFCVTANCQYALFDESKSCCPMGTASLG</sequence>
<gene>
    <name evidence="4" type="ORF">HYH02_008501</name>
</gene>
<proteinExistence type="predicted"/>
<protein>
    <recommendedName>
        <fullName evidence="3">Pherophorin domain-containing protein</fullName>
    </recommendedName>
</protein>
<keyword evidence="5" id="KW-1185">Reference proteome</keyword>
<dbReference type="Pfam" id="PF12499">
    <property type="entry name" value="DUF3707"/>
    <property type="match status" value="2"/>
</dbReference>
<evidence type="ECO:0000313" key="5">
    <source>
        <dbReference type="Proteomes" id="UP000613740"/>
    </source>
</evidence>
<organism evidence="4 5">
    <name type="scientific">Chlamydomonas schloesseri</name>
    <dbReference type="NCBI Taxonomy" id="2026947"/>
    <lineage>
        <taxon>Eukaryota</taxon>
        <taxon>Viridiplantae</taxon>
        <taxon>Chlorophyta</taxon>
        <taxon>core chlorophytes</taxon>
        <taxon>Chlorophyceae</taxon>
        <taxon>CS clade</taxon>
        <taxon>Chlamydomonadales</taxon>
        <taxon>Chlamydomonadaceae</taxon>
        <taxon>Chlamydomonas</taxon>
    </lineage>
</organism>
<accession>A0A836B3E1</accession>
<comment type="caution">
    <text evidence="4">The sequence shown here is derived from an EMBL/GenBank/DDBJ whole genome shotgun (WGS) entry which is preliminary data.</text>
</comment>
<evidence type="ECO:0000313" key="4">
    <source>
        <dbReference type="EMBL" id="KAG2446510.1"/>
    </source>
</evidence>
<feature type="signal peptide" evidence="2">
    <location>
        <begin position="1"/>
        <end position="25"/>
    </location>
</feature>
<feature type="domain" description="Pherophorin" evidence="3">
    <location>
        <begin position="32"/>
        <end position="176"/>
    </location>
</feature>
<reference evidence="4" key="1">
    <citation type="journal article" date="2020" name="bioRxiv">
        <title>Comparative genomics of Chlamydomonas.</title>
        <authorList>
            <person name="Craig R.J."/>
            <person name="Hasan A.R."/>
            <person name="Ness R.W."/>
            <person name="Keightley P.D."/>
        </authorList>
    </citation>
    <scope>NUCLEOTIDE SEQUENCE</scope>
    <source>
        <strain evidence="4">CCAP 11/173</strain>
    </source>
</reference>
<dbReference type="Proteomes" id="UP000613740">
    <property type="component" value="Unassembled WGS sequence"/>
</dbReference>
<keyword evidence="2" id="KW-0732">Signal</keyword>
<feature type="chain" id="PRO_5032332493" description="Pherophorin domain-containing protein" evidence="2">
    <location>
        <begin position="26"/>
        <end position="493"/>
    </location>
</feature>
<feature type="domain" description="Pherophorin" evidence="3">
    <location>
        <begin position="345"/>
        <end position="486"/>
    </location>
</feature>
<evidence type="ECO:0000256" key="1">
    <source>
        <dbReference type="SAM" id="MobiDB-lite"/>
    </source>
</evidence>
<name>A0A836B3E1_9CHLO</name>
<dbReference type="EMBL" id="JAEHOD010000026">
    <property type="protein sequence ID" value="KAG2446510.1"/>
    <property type="molecule type" value="Genomic_DNA"/>
</dbReference>
<dbReference type="InterPro" id="IPR024616">
    <property type="entry name" value="Pherophorin"/>
</dbReference>
<evidence type="ECO:0000259" key="3">
    <source>
        <dbReference type="Pfam" id="PF12499"/>
    </source>
</evidence>
<evidence type="ECO:0000256" key="2">
    <source>
        <dbReference type="SAM" id="SignalP"/>
    </source>
</evidence>
<dbReference type="AlphaFoldDB" id="A0A836B3E1"/>
<dbReference type="OrthoDB" id="525651at2759"/>